<sequence>MEQGCFSMLVNAREGDQAVNVGPPSFLPPSPPSPTKPTNRTYLCHDGLLNTQAQPSLLRFARLQLLSSLSFGRCQSELETMNPAREIWLLRLSSAFRTALACTIVG</sequence>
<feature type="region of interest" description="Disordered" evidence="1">
    <location>
        <begin position="19"/>
        <end position="39"/>
    </location>
</feature>
<name>A0AAP0S5B6_LIQFO</name>
<evidence type="ECO:0000313" key="2">
    <source>
        <dbReference type="EMBL" id="KAK9291291.1"/>
    </source>
</evidence>
<comment type="caution">
    <text evidence="2">The sequence shown here is derived from an EMBL/GenBank/DDBJ whole genome shotgun (WGS) entry which is preliminary data.</text>
</comment>
<gene>
    <name evidence="2" type="ORF">L1049_009481</name>
</gene>
<organism evidence="2 3">
    <name type="scientific">Liquidambar formosana</name>
    <name type="common">Formosan gum</name>
    <dbReference type="NCBI Taxonomy" id="63359"/>
    <lineage>
        <taxon>Eukaryota</taxon>
        <taxon>Viridiplantae</taxon>
        <taxon>Streptophyta</taxon>
        <taxon>Embryophyta</taxon>
        <taxon>Tracheophyta</taxon>
        <taxon>Spermatophyta</taxon>
        <taxon>Magnoliopsida</taxon>
        <taxon>eudicotyledons</taxon>
        <taxon>Gunneridae</taxon>
        <taxon>Pentapetalae</taxon>
        <taxon>Saxifragales</taxon>
        <taxon>Altingiaceae</taxon>
        <taxon>Liquidambar</taxon>
    </lineage>
</organism>
<protein>
    <submittedName>
        <fullName evidence="2">Uncharacterized protein</fullName>
    </submittedName>
</protein>
<evidence type="ECO:0000313" key="3">
    <source>
        <dbReference type="Proteomes" id="UP001415857"/>
    </source>
</evidence>
<reference evidence="2 3" key="1">
    <citation type="journal article" date="2024" name="Plant J.">
        <title>Genome sequences and population genomics reveal climatic adaptation and genomic divergence between two closely related sweetgum species.</title>
        <authorList>
            <person name="Xu W.Q."/>
            <person name="Ren C.Q."/>
            <person name="Zhang X.Y."/>
            <person name="Comes H.P."/>
            <person name="Liu X.H."/>
            <person name="Li Y.G."/>
            <person name="Kettle C.J."/>
            <person name="Jalonen R."/>
            <person name="Gaisberger H."/>
            <person name="Ma Y.Z."/>
            <person name="Qiu Y.X."/>
        </authorList>
    </citation>
    <scope>NUCLEOTIDE SEQUENCE [LARGE SCALE GENOMIC DNA]</scope>
    <source>
        <strain evidence="2">Hangzhou</strain>
    </source>
</reference>
<proteinExistence type="predicted"/>
<keyword evidence="3" id="KW-1185">Reference proteome</keyword>
<feature type="compositionally biased region" description="Pro residues" evidence="1">
    <location>
        <begin position="25"/>
        <end position="35"/>
    </location>
</feature>
<accession>A0AAP0S5B6</accession>
<dbReference type="AlphaFoldDB" id="A0AAP0S5B6"/>
<evidence type="ECO:0000256" key="1">
    <source>
        <dbReference type="SAM" id="MobiDB-lite"/>
    </source>
</evidence>
<dbReference type="Proteomes" id="UP001415857">
    <property type="component" value="Unassembled WGS sequence"/>
</dbReference>
<dbReference type="EMBL" id="JBBPBK010000002">
    <property type="protein sequence ID" value="KAK9291291.1"/>
    <property type="molecule type" value="Genomic_DNA"/>
</dbReference>